<dbReference type="AlphaFoldDB" id="A0A4Y2I393"/>
<keyword evidence="2" id="KW-1185">Reference proteome</keyword>
<reference evidence="1 2" key="1">
    <citation type="journal article" date="2019" name="Sci. Rep.">
        <title>Orb-weaving spider Araneus ventricosus genome elucidates the spidroin gene catalogue.</title>
        <authorList>
            <person name="Kono N."/>
            <person name="Nakamura H."/>
            <person name="Ohtoshi R."/>
            <person name="Moran D.A.P."/>
            <person name="Shinohara A."/>
            <person name="Yoshida Y."/>
            <person name="Fujiwara M."/>
            <person name="Mori M."/>
            <person name="Tomita M."/>
            <person name="Arakawa K."/>
        </authorList>
    </citation>
    <scope>NUCLEOTIDE SEQUENCE [LARGE SCALE GENOMIC DNA]</scope>
</reference>
<organism evidence="1 2">
    <name type="scientific">Araneus ventricosus</name>
    <name type="common">Orbweaver spider</name>
    <name type="synonym">Epeira ventricosa</name>
    <dbReference type="NCBI Taxonomy" id="182803"/>
    <lineage>
        <taxon>Eukaryota</taxon>
        <taxon>Metazoa</taxon>
        <taxon>Ecdysozoa</taxon>
        <taxon>Arthropoda</taxon>
        <taxon>Chelicerata</taxon>
        <taxon>Arachnida</taxon>
        <taxon>Araneae</taxon>
        <taxon>Araneomorphae</taxon>
        <taxon>Entelegynae</taxon>
        <taxon>Araneoidea</taxon>
        <taxon>Araneidae</taxon>
        <taxon>Araneus</taxon>
    </lineage>
</organism>
<accession>A0A4Y2I393</accession>
<evidence type="ECO:0000313" key="1">
    <source>
        <dbReference type="EMBL" id="GBM72098.1"/>
    </source>
</evidence>
<comment type="caution">
    <text evidence="1">The sequence shown here is derived from an EMBL/GenBank/DDBJ whole genome shotgun (WGS) entry which is preliminary data.</text>
</comment>
<protein>
    <submittedName>
        <fullName evidence="1">Uncharacterized protein</fullName>
    </submittedName>
</protein>
<dbReference type="EMBL" id="BGPR01002355">
    <property type="protein sequence ID" value="GBM72098.1"/>
    <property type="molecule type" value="Genomic_DNA"/>
</dbReference>
<proteinExistence type="predicted"/>
<gene>
    <name evidence="1" type="ORF">AVEN_80766_1</name>
</gene>
<sequence>MAITGKYHSTQIFFDTAEHLKVAKRTKKRYSHILCSVCDFHSAISENNVFMSYAPCRMYLLTVVGLPCLSATIKSVRPSSSKCWHHFSMAGRSITCGTYTADTSL</sequence>
<evidence type="ECO:0000313" key="2">
    <source>
        <dbReference type="Proteomes" id="UP000499080"/>
    </source>
</evidence>
<dbReference type="Proteomes" id="UP000499080">
    <property type="component" value="Unassembled WGS sequence"/>
</dbReference>
<name>A0A4Y2I393_ARAVE</name>